<evidence type="ECO:0000313" key="1">
    <source>
        <dbReference type="EMBL" id="MED6167099.1"/>
    </source>
</evidence>
<accession>A0ABU6V1V3</accession>
<keyword evidence="2" id="KW-1185">Reference proteome</keyword>
<sequence>MTHFRNKPVKKALINAAYAKSEREFAHYYGRATGQNVAIKNYVDEIPRQQWTQYADEGRRFGHMTTNIS</sequence>
<comment type="caution">
    <text evidence="1">The sequence shown here is derived from an EMBL/GenBank/DDBJ whole genome shotgun (WGS) entry which is preliminary data.</text>
</comment>
<feature type="non-terminal residue" evidence="1">
    <location>
        <position position="69"/>
    </location>
</feature>
<gene>
    <name evidence="1" type="ORF">PIB30_115838</name>
</gene>
<organism evidence="1 2">
    <name type="scientific">Stylosanthes scabra</name>
    <dbReference type="NCBI Taxonomy" id="79078"/>
    <lineage>
        <taxon>Eukaryota</taxon>
        <taxon>Viridiplantae</taxon>
        <taxon>Streptophyta</taxon>
        <taxon>Embryophyta</taxon>
        <taxon>Tracheophyta</taxon>
        <taxon>Spermatophyta</taxon>
        <taxon>Magnoliopsida</taxon>
        <taxon>eudicotyledons</taxon>
        <taxon>Gunneridae</taxon>
        <taxon>Pentapetalae</taxon>
        <taxon>rosids</taxon>
        <taxon>fabids</taxon>
        <taxon>Fabales</taxon>
        <taxon>Fabaceae</taxon>
        <taxon>Papilionoideae</taxon>
        <taxon>50 kb inversion clade</taxon>
        <taxon>dalbergioids sensu lato</taxon>
        <taxon>Dalbergieae</taxon>
        <taxon>Pterocarpus clade</taxon>
        <taxon>Stylosanthes</taxon>
    </lineage>
</organism>
<evidence type="ECO:0000313" key="2">
    <source>
        <dbReference type="Proteomes" id="UP001341840"/>
    </source>
</evidence>
<protein>
    <submittedName>
        <fullName evidence="1">Uncharacterized protein</fullName>
    </submittedName>
</protein>
<name>A0ABU6V1V3_9FABA</name>
<reference evidence="1 2" key="1">
    <citation type="journal article" date="2023" name="Plants (Basel)">
        <title>Bridging the Gap: Combining Genomics and Transcriptomics Approaches to Understand Stylosanthes scabra, an Orphan Legume from the Brazilian Caatinga.</title>
        <authorList>
            <person name="Ferreira-Neto J.R.C."/>
            <person name="da Silva M.D."/>
            <person name="Binneck E."/>
            <person name="de Melo N.F."/>
            <person name="da Silva R.H."/>
            <person name="de Melo A.L.T.M."/>
            <person name="Pandolfi V."/>
            <person name="Bustamante F.O."/>
            <person name="Brasileiro-Vidal A.C."/>
            <person name="Benko-Iseppon A.M."/>
        </authorList>
    </citation>
    <scope>NUCLEOTIDE SEQUENCE [LARGE SCALE GENOMIC DNA]</scope>
    <source>
        <tissue evidence="1">Leaves</tissue>
    </source>
</reference>
<dbReference type="EMBL" id="JASCZI010134855">
    <property type="protein sequence ID" value="MED6167099.1"/>
    <property type="molecule type" value="Genomic_DNA"/>
</dbReference>
<proteinExistence type="predicted"/>
<dbReference type="Proteomes" id="UP001341840">
    <property type="component" value="Unassembled WGS sequence"/>
</dbReference>